<proteinExistence type="predicted"/>
<evidence type="ECO:0000256" key="1">
    <source>
        <dbReference type="SAM" id="MobiDB-lite"/>
    </source>
</evidence>
<dbReference type="RefSeq" id="WP_119929053.1">
    <property type="nucleotide sequence ID" value="NZ_QZEY01000011.1"/>
</dbReference>
<reference evidence="2 3" key="1">
    <citation type="submission" date="2018-09" db="EMBL/GenBank/DDBJ databases">
        <title>YIM 75507 draft genome.</title>
        <authorList>
            <person name="Tang S."/>
            <person name="Feng Y."/>
        </authorList>
    </citation>
    <scope>NUCLEOTIDE SEQUENCE [LARGE SCALE GENOMIC DNA]</scope>
    <source>
        <strain evidence="2 3">YIM 75507</strain>
    </source>
</reference>
<accession>A0A3A4B6G3</accession>
<organism evidence="2 3">
    <name type="scientific">Bailinhaonella thermotolerans</name>
    <dbReference type="NCBI Taxonomy" id="1070861"/>
    <lineage>
        <taxon>Bacteria</taxon>
        <taxon>Bacillati</taxon>
        <taxon>Actinomycetota</taxon>
        <taxon>Actinomycetes</taxon>
        <taxon>Streptosporangiales</taxon>
        <taxon>Streptosporangiaceae</taxon>
        <taxon>Bailinhaonella</taxon>
    </lineage>
</organism>
<feature type="region of interest" description="Disordered" evidence="1">
    <location>
        <begin position="500"/>
        <end position="532"/>
    </location>
</feature>
<evidence type="ECO:0000313" key="3">
    <source>
        <dbReference type="Proteomes" id="UP000265768"/>
    </source>
</evidence>
<gene>
    <name evidence="2" type="ORF">D5H75_25450</name>
</gene>
<sequence length="532" mass="55206">MITDRRPPYALFWWCLLVGWTLWELLLDEIDHGALAETAFGRLAAFALGRVSPSFMCAGTYSAGPDWMWALRSGLYQAEDTLRAGTPALLAMLAFWVARSAPGRPGVHPRAAGAAFALLALPPALTRLSDPFTADLGSCGFDPELLPAADWSALLTPALPLVLVLLAAAAGVRDLPLPRLPWRPVGIAVAALLLAAGAVRLAPAARPAPATAADGTSRHALALAGPGLLVLDVERGERAGDVPVPDPYFTVYTAVARTPEPGVYYAAATDPDGWGGRGARGRSRLYRIEVDGDGGARVGGQVGGPIEGVVTGVAVSPAGRVAYWSDVMTGTDASPTTTGRLGVLGPAGHGRIAHRAAARQGHDLHRTPGLYWADARTVGLRPEGGEPRIAELDVDDPAARLRVVAPAGEAGETGALPLAGGSLVVAAGGVELPGDQELRLLDRASGRRLGRLLREDCATVSAFALDPAGRHLLAALDAESGCGPAFPLIRLDLGRVSAVAPPPSPAPEAAPDLRPPRRQIGRSPYHLSGIAW</sequence>
<dbReference type="SUPFAM" id="SSF50969">
    <property type="entry name" value="YVTN repeat-like/Quinoprotein amine dehydrogenase"/>
    <property type="match status" value="1"/>
</dbReference>
<dbReference type="AlphaFoldDB" id="A0A3A4B6G3"/>
<evidence type="ECO:0000313" key="2">
    <source>
        <dbReference type="EMBL" id="RJL27152.1"/>
    </source>
</evidence>
<dbReference type="InterPro" id="IPR011044">
    <property type="entry name" value="Quino_amine_DH_bsu"/>
</dbReference>
<keyword evidence="3" id="KW-1185">Reference proteome</keyword>
<dbReference type="Proteomes" id="UP000265768">
    <property type="component" value="Unassembled WGS sequence"/>
</dbReference>
<comment type="caution">
    <text evidence="2">The sequence shown here is derived from an EMBL/GenBank/DDBJ whole genome shotgun (WGS) entry which is preliminary data.</text>
</comment>
<protein>
    <submittedName>
        <fullName evidence="2">Uncharacterized protein</fullName>
    </submittedName>
</protein>
<name>A0A3A4B6G3_9ACTN</name>
<dbReference type="EMBL" id="QZEY01000011">
    <property type="protein sequence ID" value="RJL27152.1"/>
    <property type="molecule type" value="Genomic_DNA"/>
</dbReference>